<organism evidence="1 2">
    <name type="scientific">Planctopirus hydrillae</name>
    <dbReference type="NCBI Taxonomy" id="1841610"/>
    <lineage>
        <taxon>Bacteria</taxon>
        <taxon>Pseudomonadati</taxon>
        <taxon>Planctomycetota</taxon>
        <taxon>Planctomycetia</taxon>
        <taxon>Planctomycetales</taxon>
        <taxon>Planctomycetaceae</taxon>
        <taxon>Planctopirus</taxon>
    </lineage>
</organism>
<dbReference type="InterPro" id="IPR001387">
    <property type="entry name" value="Cro/C1-type_HTH"/>
</dbReference>
<dbReference type="InterPro" id="IPR010982">
    <property type="entry name" value="Lambda_DNA-bd_dom_sf"/>
</dbReference>
<dbReference type="EMBL" id="LYDR01000020">
    <property type="protein sequence ID" value="ODA36535.1"/>
    <property type="molecule type" value="Genomic_DNA"/>
</dbReference>
<dbReference type="GO" id="GO:0003677">
    <property type="term" value="F:DNA binding"/>
    <property type="evidence" value="ECO:0007669"/>
    <property type="project" value="InterPro"/>
</dbReference>
<comment type="caution">
    <text evidence="1">The sequence shown here is derived from an EMBL/GenBank/DDBJ whole genome shotgun (WGS) entry which is preliminary data.</text>
</comment>
<proteinExistence type="predicted"/>
<dbReference type="AlphaFoldDB" id="A0A1C3ETM6"/>
<evidence type="ECO:0000313" key="1">
    <source>
        <dbReference type="EMBL" id="ODA36535.1"/>
    </source>
</evidence>
<dbReference type="Proteomes" id="UP000094828">
    <property type="component" value="Unassembled WGS sequence"/>
</dbReference>
<dbReference type="Pfam" id="PF13560">
    <property type="entry name" value="HTH_31"/>
    <property type="match status" value="1"/>
</dbReference>
<sequence length="157" mass="17725">MPIIEQGWLLPLRRELQGWDMSVINRKKSAVPKHVPTKGQAKPRISRTSFKAGMVLELRHRLQLKQADFARLLPVSVRSLATLESGAPPSEAVARKLVEIHRLTNALAEVIKKDSLGWWLQTPNDAFDGLKPIEVIDRGESDRIWSMIFFLRSGVPA</sequence>
<name>A0A1C3ETM6_9PLAN</name>
<gene>
    <name evidence="1" type="ORF">A6X21_02305</name>
</gene>
<accession>A0A1C3ETM6</accession>
<dbReference type="SUPFAM" id="SSF47413">
    <property type="entry name" value="lambda repressor-like DNA-binding domains"/>
    <property type="match status" value="1"/>
</dbReference>
<keyword evidence="2" id="KW-1185">Reference proteome</keyword>
<dbReference type="CDD" id="cd00093">
    <property type="entry name" value="HTH_XRE"/>
    <property type="match status" value="1"/>
</dbReference>
<dbReference type="Gene3D" id="1.10.260.40">
    <property type="entry name" value="lambda repressor-like DNA-binding domains"/>
    <property type="match status" value="1"/>
</dbReference>
<reference evidence="1 2" key="1">
    <citation type="submission" date="2016-05" db="EMBL/GenBank/DDBJ databases">
        <title>Genomic and physiological characterization of Planctopirus sp. isolated from fresh water lake.</title>
        <authorList>
            <person name="Subhash Y."/>
            <person name="Ramana C."/>
        </authorList>
    </citation>
    <scope>NUCLEOTIDE SEQUENCE [LARGE SCALE GENOMIC DNA]</scope>
    <source>
        <strain evidence="1 2">JC280</strain>
    </source>
</reference>
<protein>
    <submittedName>
        <fullName evidence="1">Uncharacterized protein</fullName>
    </submittedName>
</protein>
<evidence type="ECO:0000313" key="2">
    <source>
        <dbReference type="Proteomes" id="UP000094828"/>
    </source>
</evidence>